<dbReference type="AlphaFoldDB" id="A0A428SAV2"/>
<dbReference type="GO" id="GO:0016491">
    <property type="term" value="F:oxidoreductase activity"/>
    <property type="evidence" value="ECO:0007669"/>
    <property type="project" value="UniProtKB-KW"/>
</dbReference>
<dbReference type="Pfam" id="PF08031">
    <property type="entry name" value="BBE"/>
    <property type="match status" value="1"/>
</dbReference>
<keyword evidence="3" id="KW-0285">Flavoprotein</keyword>
<keyword evidence="8" id="KW-1185">Reference proteome</keyword>
<evidence type="ECO:0000256" key="5">
    <source>
        <dbReference type="ARBA" id="ARBA00023002"/>
    </source>
</evidence>
<dbReference type="Pfam" id="PF01565">
    <property type="entry name" value="FAD_binding_4"/>
    <property type="match status" value="1"/>
</dbReference>
<dbReference type="SUPFAM" id="SSF56176">
    <property type="entry name" value="FAD-binding/transporter-associated domain-like"/>
    <property type="match status" value="1"/>
</dbReference>
<keyword evidence="5" id="KW-0560">Oxidoreductase</keyword>
<dbReference type="PANTHER" id="PTHR42973:SF39">
    <property type="entry name" value="FAD-BINDING PCMH-TYPE DOMAIN-CONTAINING PROTEIN"/>
    <property type="match status" value="1"/>
</dbReference>
<dbReference type="Gene3D" id="3.40.462.20">
    <property type="match status" value="1"/>
</dbReference>
<evidence type="ECO:0000256" key="2">
    <source>
        <dbReference type="ARBA" id="ARBA00005466"/>
    </source>
</evidence>
<keyword evidence="4" id="KW-0274">FAD</keyword>
<dbReference type="InterPro" id="IPR016167">
    <property type="entry name" value="FAD-bd_PCMH_sub1"/>
</dbReference>
<comment type="caution">
    <text evidence="7">The sequence shown here is derived from an EMBL/GenBank/DDBJ whole genome shotgun (WGS) entry which is preliminary data.</text>
</comment>
<evidence type="ECO:0000256" key="3">
    <source>
        <dbReference type="ARBA" id="ARBA00022630"/>
    </source>
</evidence>
<dbReference type="InterPro" id="IPR016166">
    <property type="entry name" value="FAD-bd_PCMH"/>
</dbReference>
<protein>
    <recommendedName>
        <fullName evidence="6">FAD-binding PCMH-type domain-containing protein</fullName>
    </recommendedName>
</protein>
<evidence type="ECO:0000313" key="7">
    <source>
        <dbReference type="EMBL" id="RSL86908.1"/>
    </source>
</evidence>
<dbReference type="Gene3D" id="3.30.465.10">
    <property type="match status" value="1"/>
</dbReference>
<proteinExistence type="inferred from homology"/>
<dbReference type="GO" id="GO:0071949">
    <property type="term" value="F:FAD binding"/>
    <property type="evidence" value="ECO:0007669"/>
    <property type="project" value="InterPro"/>
</dbReference>
<name>A0A428SAV2_9HYPO</name>
<reference evidence="7 8" key="1">
    <citation type="submission" date="2017-06" db="EMBL/GenBank/DDBJ databases">
        <title>Comparative genomic analysis of Ambrosia Fusariam Clade fungi.</title>
        <authorList>
            <person name="Stajich J.E."/>
            <person name="Carrillo J."/>
            <person name="Kijimoto T."/>
            <person name="Eskalen A."/>
            <person name="O'Donnell K."/>
            <person name="Kasson M."/>
        </authorList>
    </citation>
    <scope>NUCLEOTIDE SEQUENCE [LARGE SCALE GENOMIC DNA]</scope>
    <source>
        <strain evidence="7 8">NRRL62606</strain>
    </source>
</reference>
<evidence type="ECO:0000256" key="4">
    <source>
        <dbReference type="ARBA" id="ARBA00022827"/>
    </source>
</evidence>
<dbReference type="EMBL" id="NKCL01000037">
    <property type="protein sequence ID" value="RSL86908.1"/>
    <property type="molecule type" value="Genomic_DNA"/>
</dbReference>
<organism evidence="7 8">
    <name type="scientific">Fusarium floridanum</name>
    <dbReference type="NCBI Taxonomy" id="1325733"/>
    <lineage>
        <taxon>Eukaryota</taxon>
        <taxon>Fungi</taxon>
        <taxon>Dikarya</taxon>
        <taxon>Ascomycota</taxon>
        <taxon>Pezizomycotina</taxon>
        <taxon>Sordariomycetes</taxon>
        <taxon>Hypocreomycetidae</taxon>
        <taxon>Hypocreales</taxon>
        <taxon>Nectriaceae</taxon>
        <taxon>Fusarium</taxon>
        <taxon>Fusarium solani species complex</taxon>
    </lineage>
</organism>
<gene>
    <name evidence="7" type="ORF">CEP51_002540</name>
</gene>
<dbReference type="InterPro" id="IPR006094">
    <property type="entry name" value="Oxid_FAD_bind_N"/>
</dbReference>
<dbReference type="InterPro" id="IPR016169">
    <property type="entry name" value="FAD-bd_PCMH_sub2"/>
</dbReference>
<evidence type="ECO:0000259" key="6">
    <source>
        <dbReference type="PROSITE" id="PS51387"/>
    </source>
</evidence>
<dbReference type="InterPro" id="IPR012951">
    <property type="entry name" value="BBE"/>
</dbReference>
<feature type="domain" description="FAD-binding PCMH-type" evidence="6">
    <location>
        <begin position="35"/>
        <end position="212"/>
    </location>
</feature>
<accession>A0A428SAV2</accession>
<comment type="similarity">
    <text evidence="2">Belongs to the oxygen-dependent FAD-linked oxidoreductase family.</text>
</comment>
<evidence type="ECO:0000256" key="1">
    <source>
        <dbReference type="ARBA" id="ARBA00001974"/>
    </source>
</evidence>
<dbReference type="InterPro" id="IPR036318">
    <property type="entry name" value="FAD-bd_PCMH-like_sf"/>
</dbReference>
<evidence type="ECO:0000313" key="8">
    <source>
        <dbReference type="Proteomes" id="UP000287972"/>
    </source>
</evidence>
<sequence length="545" mass="61969">MVDFKILSSTLSDDQVLAKGQKGYEEAINIGNLMYRYTTPAVVVKAKSVNDVRSTVVFARDNKLRITVKNGGHSYMGYCLNEGGIVLDLSLMNTCHIDYKKMLIDMDAGLVWKDVYYKYLEDKRNIVIGGQCPWVGVSGFTLGAGLSPFSRSYGLGCDNLLEMTIVTWEGEVVKVSREDKDPEKRELFWALAGGGGGNFGVTVSMTSRMHKLRDHKGRVVCGQLIWNLPQQKEDFEKMMNVFNTTKCPDELTLDALWSHTKGKQLTGGMTVIYNGAMGKAQDALKNLLAFNPSVINLEEMEWTGWVHKSEGWDPKSKVFHHHASFIFAEGAITPELTTKISDIVEEATKVVGITDDNLPNSPKCHVLWDHIGGETEKVGSDETPFPWRQGHYVSNIKMQWNCRSKTREVLDFIKQCQEELLPYAIEQKAAYLNYIDVTTKDWQQAYYGNNYRRLQEIKTKWDPENLFWNWQSIELIKDGKTVPHPGGIKKWEEWWKRYVPLIDLKDECSPKTEEGVYERDAKLREEICKNVSQNGTGKASNGIKK</sequence>
<dbReference type="InterPro" id="IPR050416">
    <property type="entry name" value="FAD-linked_Oxidoreductase"/>
</dbReference>
<comment type="cofactor">
    <cofactor evidence="1">
        <name>FAD</name>
        <dbReference type="ChEBI" id="CHEBI:57692"/>
    </cofactor>
</comment>
<dbReference type="PROSITE" id="PS51387">
    <property type="entry name" value="FAD_PCMH"/>
    <property type="match status" value="1"/>
</dbReference>
<dbReference type="PANTHER" id="PTHR42973">
    <property type="entry name" value="BINDING OXIDOREDUCTASE, PUTATIVE (AFU_ORTHOLOGUE AFUA_1G17690)-RELATED"/>
    <property type="match status" value="1"/>
</dbReference>
<dbReference type="Proteomes" id="UP000287972">
    <property type="component" value="Unassembled WGS sequence"/>
</dbReference>
<dbReference type="Gene3D" id="3.30.43.10">
    <property type="entry name" value="Uridine Diphospho-n-acetylenolpyruvylglucosamine Reductase, domain 2"/>
    <property type="match status" value="1"/>
</dbReference>